<dbReference type="InterPro" id="IPR039422">
    <property type="entry name" value="MarR/SlyA-like"/>
</dbReference>
<gene>
    <name evidence="2" type="ORF">SAMN05216252_103193</name>
</gene>
<sequence length="167" mass="18723">MTKNTADPPAPAAEPRWLQGGELTAWMSMARVMARLLPALERELERDADLNWMEYHVLAMLSEQERHTIRMSVLADRASSSLSRLSHVVRRLEHQGFVRREPDPGDGRYTLAILTPEGYEKLVASAPAHVEAVRRMVLDPLDPGELEGLGPVFDRIYAAVDAAERGR</sequence>
<dbReference type="GO" id="GO:0003700">
    <property type="term" value="F:DNA-binding transcription factor activity"/>
    <property type="evidence" value="ECO:0007669"/>
    <property type="project" value="InterPro"/>
</dbReference>
<feature type="domain" description="HTH marR-type" evidence="1">
    <location>
        <begin position="26"/>
        <end position="158"/>
    </location>
</feature>
<name>A0A239BW48_9ACTN</name>
<dbReference type="PROSITE" id="PS50995">
    <property type="entry name" value="HTH_MARR_2"/>
    <property type="match status" value="1"/>
</dbReference>
<dbReference type="GO" id="GO:0003677">
    <property type="term" value="F:DNA binding"/>
    <property type="evidence" value="ECO:0007669"/>
    <property type="project" value="UniProtKB-KW"/>
</dbReference>
<dbReference type="EMBL" id="FZOF01000003">
    <property type="protein sequence ID" value="SNS11393.1"/>
    <property type="molecule type" value="Genomic_DNA"/>
</dbReference>
<keyword evidence="3" id="KW-1185">Reference proteome</keyword>
<dbReference type="InterPro" id="IPR036388">
    <property type="entry name" value="WH-like_DNA-bd_sf"/>
</dbReference>
<dbReference type="InterPro" id="IPR036390">
    <property type="entry name" value="WH_DNA-bd_sf"/>
</dbReference>
<dbReference type="SUPFAM" id="SSF46785">
    <property type="entry name" value="Winged helix' DNA-binding domain"/>
    <property type="match status" value="1"/>
</dbReference>
<dbReference type="Gene3D" id="1.10.10.10">
    <property type="entry name" value="Winged helix-like DNA-binding domain superfamily/Winged helix DNA-binding domain"/>
    <property type="match status" value="1"/>
</dbReference>
<protein>
    <submittedName>
        <fullName evidence="2">DNA-binding transcriptional regulator, MarR family</fullName>
    </submittedName>
</protein>
<keyword evidence="2" id="KW-0238">DNA-binding</keyword>
<dbReference type="PANTHER" id="PTHR33164">
    <property type="entry name" value="TRANSCRIPTIONAL REGULATOR, MARR FAMILY"/>
    <property type="match status" value="1"/>
</dbReference>
<proteinExistence type="predicted"/>
<dbReference type="Pfam" id="PF01047">
    <property type="entry name" value="MarR"/>
    <property type="match status" value="1"/>
</dbReference>
<accession>A0A239BW48</accession>
<dbReference type="SMART" id="SM00347">
    <property type="entry name" value="HTH_MARR"/>
    <property type="match status" value="1"/>
</dbReference>
<reference evidence="2 3" key="1">
    <citation type="submission" date="2017-06" db="EMBL/GenBank/DDBJ databases">
        <authorList>
            <person name="Kim H.J."/>
            <person name="Triplett B.A."/>
        </authorList>
    </citation>
    <scope>NUCLEOTIDE SEQUENCE [LARGE SCALE GENOMIC DNA]</scope>
    <source>
        <strain evidence="2 3">CGMCC 4.1858</strain>
    </source>
</reference>
<dbReference type="GO" id="GO:0006950">
    <property type="term" value="P:response to stress"/>
    <property type="evidence" value="ECO:0007669"/>
    <property type="project" value="TreeGrafter"/>
</dbReference>
<dbReference type="Proteomes" id="UP000198280">
    <property type="component" value="Unassembled WGS sequence"/>
</dbReference>
<dbReference type="RefSeq" id="WP_089222884.1">
    <property type="nucleotide sequence ID" value="NZ_FZOF01000003.1"/>
</dbReference>
<dbReference type="PANTHER" id="PTHR33164:SF99">
    <property type="entry name" value="MARR FAMILY REGULATORY PROTEIN"/>
    <property type="match status" value="1"/>
</dbReference>
<dbReference type="InterPro" id="IPR000835">
    <property type="entry name" value="HTH_MarR-typ"/>
</dbReference>
<dbReference type="OrthoDB" id="8635520at2"/>
<organism evidence="2 3">
    <name type="scientific">Actinacidiphila glaucinigra</name>
    <dbReference type="NCBI Taxonomy" id="235986"/>
    <lineage>
        <taxon>Bacteria</taxon>
        <taxon>Bacillati</taxon>
        <taxon>Actinomycetota</taxon>
        <taxon>Actinomycetes</taxon>
        <taxon>Kitasatosporales</taxon>
        <taxon>Streptomycetaceae</taxon>
        <taxon>Actinacidiphila</taxon>
    </lineage>
</organism>
<evidence type="ECO:0000313" key="2">
    <source>
        <dbReference type="EMBL" id="SNS11393.1"/>
    </source>
</evidence>
<dbReference type="AlphaFoldDB" id="A0A239BW48"/>
<evidence type="ECO:0000259" key="1">
    <source>
        <dbReference type="PROSITE" id="PS50995"/>
    </source>
</evidence>
<evidence type="ECO:0000313" key="3">
    <source>
        <dbReference type="Proteomes" id="UP000198280"/>
    </source>
</evidence>